<accession>A0A6M0P9L4</accession>
<evidence type="ECO:0000256" key="1">
    <source>
        <dbReference type="SAM" id="MobiDB-lite"/>
    </source>
</evidence>
<evidence type="ECO:0000313" key="3">
    <source>
        <dbReference type="Proteomes" id="UP000476934"/>
    </source>
</evidence>
<dbReference type="InterPro" id="IPR025094">
    <property type="entry name" value="DUF4021"/>
</dbReference>
<protein>
    <submittedName>
        <fullName evidence="2">DUF4021 domain-containing protein</fullName>
    </submittedName>
</protein>
<sequence>MSNKKNTNNLDLKSAAENTAFGADPEEQTMNGLYGILETKTEDNKHHINK</sequence>
<reference evidence="2 3" key="1">
    <citation type="submission" date="2020-03" db="EMBL/GenBank/DDBJ databases">
        <title>Bacillus aquiflavi sp. nov., isolated from yellow water of strong flavor Chinese baijiu in Yibin region of China.</title>
        <authorList>
            <person name="Xie J."/>
        </authorList>
    </citation>
    <scope>NUCLEOTIDE SEQUENCE [LARGE SCALE GENOMIC DNA]</scope>
    <source>
        <strain evidence="2 3">Gsoil 114</strain>
    </source>
</reference>
<gene>
    <name evidence="2" type="ORF">G4D61_11650</name>
</gene>
<keyword evidence="3" id="KW-1185">Reference proteome</keyword>
<dbReference type="RefSeq" id="WP_081750028.1">
    <property type="nucleotide sequence ID" value="NZ_JAAIWK010000018.1"/>
</dbReference>
<dbReference type="EMBL" id="JAAIWK010000018">
    <property type="protein sequence ID" value="NEY20610.1"/>
    <property type="molecule type" value="Genomic_DNA"/>
</dbReference>
<organism evidence="2 3">
    <name type="scientific">Heyndrickxia ginsengihumi</name>
    <dbReference type="NCBI Taxonomy" id="363870"/>
    <lineage>
        <taxon>Bacteria</taxon>
        <taxon>Bacillati</taxon>
        <taxon>Bacillota</taxon>
        <taxon>Bacilli</taxon>
        <taxon>Bacillales</taxon>
        <taxon>Bacillaceae</taxon>
        <taxon>Heyndrickxia</taxon>
    </lineage>
</organism>
<evidence type="ECO:0000313" key="2">
    <source>
        <dbReference type="EMBL" id="NEY20610.1"/>
    </source>
</evidence>
<comment type="caution">
    <text evidence="2">The sequence shown here is derived from an EMBL/GenBank/DDBJ whole genome shotgun (WGS) entry which is preliminary data.</text>
</comment>
<dbReference type="Pfam" id="PF13213">
    <property type="entry name" value="DUF4021"/>
    <property type="match status" value="1"/>
</dbReference>
<feature type="compositionally biased region" description="Polar residues" evidence="1">
    <location>
        <begin position="1"/>
        <end position="11"/>
    </location>
</feature>
<dbReference type="Proteomes" id="UP000476934">
    <property type="component" value="Unassembled WGS sequence"/>
</dbReference>
<feature type="region of interest" description="Disordered" evidence="1">
    <location>
        <begin position="1"/>
        <end position="27"/>
    </location>
</feature>
<proteinExistence type="predicted"/>
<dbReference type="AlphaFoldDB" id="A0A6M0P9L4"/>
<name>A0A6M0P9L4_9BACI</name>